<dbReference type="Gene3D" id="3.30.450.150">
    <property type="entry name" value="Haem-degrading domain"/>
    <property type="match status" value="1"/>
</dbReference>
<dbReference type="Proteomes" id="UP000637769">
    <property type="component" value="Unassembled WGS sequence"/>
</dbReference>
<dbReference type="InterPro" id="IPR005624">
    <property type="entry name" value="PduO/GlcC-like"/>
</dbReference>
<organism evidence="1 2">
    <name type="scientific">Asaia siamensis</name>
    <dbReference type="NCBI Taxonomy" id="110479"/>
    <lineage>
        <taxon>Bacteria</taxon>
        <taxon>Pseudomonadati</taxon>
        <taxon>Pseudomonadota</taxon>
        <taxon>Alphaproteobacteria</taxon>
        <taxon>Acetobacterales</taxon>
        <taxon>Acetobacteraceae</taxon>
        <taxon>Asaia</taxon>
    </lineage>
</organism>
<dbReference type="InterPro" id="IPR038084">
    <property type="entry name" value="PduO/GlcC-like_sf"/>
</dbReference>
<dbReference type="EMBL" id="BMCH01000008">
    <property type="protein sequence ID" value="GGC39669.1"/>
    <property type="molecule type" value="Genomic_DNA"/>
</dbReference>
<comment type="caution">
    <text evidence="1">The sequence shown here is derived from an EMBL/GenBank/DDBJ whole genome shotgun (WGS) entry which is preliminary data.</text>
</comment>
<dbReference type="SUPFAM" id="SSF143744">
    <property type="entry name" value="GlcG-like"/>
    <property type="match status" value="1"/>
</dbReference>
<gene>
    <name evidence="1" type="ORF">GCM10007207_26440</name>
</gene>
<keyword evidence="2" id="KW-1185">Reference proteome</keyword>
<name>A0ABQ1MIS1_9PROT</name>
<evidence type="ECO:0008006" key="3">
    <source>
        <dbReference type="Google" id="ProtNLM"/>
    </source>
</evidence>
<proteinExistence type="predicted"/>
<evidence type="ECO:0000313" key="1">
    <source>
        <dbReference type="EMBL" id="GGC39669.1"/>
    </source>
</evidence>
<evidence type="ECO:0000313" key="2">
    <source>
        <dbReference type="Proteomes" id="UP000637769"/>
    </source>
</evidence>
<accession>A0ABQ1MIS1</accession>
<protein>
    <recommendedName>
        <fullName evidence="3">Heme-binding protein</fullName>
    </recommendedName>
</protein>
<sequence length="129" mass="13870">MHTLYSRIDKAMTAIAAHSDRYCCCVLNEQGQEILFFRSTEILPCSEGFSRAKAVTAHAFQLDTQTLLALPQITGAIKDTRYCFLAGGLISHSPTGETLFIGLSSDKPDSDHTAAQAAAQALTSTEISS</sequence>
<reference evidence="2" key="1">
    <citation type="journal article" date="2019" name="Int. J. Syst. Evol. Microbiol.">
        <title>The Global Catalogue of Microorganisms (GCM) 10K type strain sequencing project: providing services to taxonomists for standard genome sequencing and annotation.</title>
        <authorList>
            <consortium name="The Broad Institute Genomics Platform"/>
            <consortium name="The Broad Institute Genome Sequencing Center for Infectious Disease"/>
            <person name="Wu L."/>
            <person name="Ma J."/>
        </authorList>
    </citation>
    <scope>NUCLEOTIDE SEQUENCE [LARGE SCALE GENOMIC DNA]</scope>
    <source>
        <strain evidence="2">CCM 7132</strain>
    </source>
</reference>
<dbReference type="RefSeq" id="WP_188427302.1">
    <property type="nucleotide sequence ID" value="NZ_BMCH01000008.1"/>
</dbReference>
<dbReference type="Pfam" id="PF03928">
    <property type="entry name" value="HbpS-like"/>
    <property type="match status" value="1"/>
</dbReference>